<gene>
    <name evidence="15" type="ORF">FSB_LOCUS6130</name>
</gene>
<evidence type="ECO:0000256" key="5">
    <source>
        <dbReference type="ARBA" id="ARBA00022729"/>
    </source>
</evidence>
<keyword evidence="8" id="KW-0325">Glycoprotein</keyword>
<evidence type="ECO:0000313" key="15">
    <source>
        <dbReference type="EMBL" id="SPC78248.1"/>
    </source>
</evidence>
<feature type="active site" evidence="12">
    <location>
        <position position="416"/>
    </location>
</feature>
<accession>A0A2N9ETR2</accession>
<dbReference type="GO" id="GO:0030245">
    <property type="term" value="P:cellulose catabolic process"/>
    <property type="evidence" value="ECO:0007669"/>
    <property type="project" value="UniProtKB-KW"/>
</dbReference>
<dbReference type="InterPro" id="IPR012341">
    <property type="entry name" value="6hp_glycosidase-like_sf"/>
</dbReference>
<evidence type="ECO:0000256" key="8">
    <source>
        <dbReference type="ARBA" id="ARBA00023180"/>
    </source>
</evidence>
<comment type="subcellular location">
    <subcellularLocation>
        <location evidence="2">Secreted</location>
    </subcellularLocation>
</comment>
<dbReference type="GO" id="GO:0008810">
    <property type="term" value="F:cellulase activity"/>
    <property type="evidence" value="ECO:0007669"/>
    <property type="project" value="UniProtKB-EC"/>
</dbReference>
<keyword evidence="10 12" id="KW-0326">Glycosidase</keyword>
<dbReference type="Pfam" id="PF09478">
    <property type="entry name" value="CBM49"/>
    <property type="match status" value="1"/>
</dbReference>
<name>A0A2N9ETR2_FAGSY</name>
<comment type="catalytic activity">
    <reaction evidence="1 13">
        <text>Endohydrolysis of (1-&gt;4)-beta-D-glucosidic linkages in cellulose, lichenin and cereal beta-D-glucans.</text>
        <dbReference type="EC" id="3.2.1.4"/>
    </reaction>
</comment>
<dbReference type="Pfam" id="PF00759">
    <property type="entry name" value="Glyco_hydro_9"/>
    <property type="match status" value="1"/>
</dbReference>
<evidence type="ECO:0000256" key="9">
    <source>
        <dbReference type="ARBA" id="ARBA00023277"/>
    </source>
</evidence>
<dbReference type="AlphaFoldDB" id="A0A2N9ETR2"/>
<dbReference type="InterPro" id="IPR001701">
    <property type="entry name" value="Glyco_hydro_9"/>
</dbReference>
<evidence type="ECO:0000256" key="2">
    <source>
        <dbReference type="ARBA" id="ARBA00004613"/>
    </source>
</evidence>
<dbReference type="EMBL" id="OIVN01000321">
    <property type="protein sequence ID" value="SPC78248.1"/>
    <property type="molecule type" value="Genomic_DNA"/>
</dbReference>
<dbReference type="GO" id="GO:0030246">
    <property type="term" value="F:carbohydrate binding"/>
    <property type="evidence" value="ECO:0007669"/>
    <property type="project" value="InterPro"/>
</dbReference>
<dbReference type="InterPro" id="IPR018221">
    <property type="entry name" value="Glyco_hydro_9_His_AS"/>
</dbReference>
<dbReference type="InterPro" id="IPR019028">
    <property type="entry name" value="CBM_49"/>
</dbReference>
<evidence type="ECO:0000256" key="13">
    <source>
        <dbReference type="RuleBase" id="RU361166"/>
    </source>
</evidence>
<dbReference type="InterPro" id="IPR008928">
    <property type="entry name" value="6-hairpin_glycosidase_sf"/>
</dbReference>
<reference evidence="15" key="1">
    <citation type="submission" date="2018-02" db="EMBL/GenBank/DDBJ databases">
        <authorList>
            <person name="Cohen D.B."/>
            <person name="Kent A.D."/>
        </authorList>
    </citation>
    <scope>NUCLEOTIDE SEQUENCE</scope>
</reference>
<evidence type="ECO:0000256" key="12">
    <source>
        <dbReference type="PROSITE-ProRule" id="PRU10059"/>
    </source>
</evidence>
<feature type="domain" description="Carbohydrate binding" evidence="14">
    <location>
        <begin position="535"/>
        <end position="615"/>
    </location>
</feature>
<evidence type="ECO:0000256" key="1">
    <source>
        <dbReference type="ARBA" id="ARBA00000966"/>
    </source>
</evidence>
<keyword evidence="7 13" id="KW-0136">Cellulose degradation</keyword>
<protein>
    <recommendedName>
        <fullName evidence="13">Endoglucanase</fullName>
        <ecNumber evidence="13">3.2.1.4</ecNumber>
    </recommendedName>
</protein>
<evidence type="ECO:0000256" key="3">
    <source>
        <dbReference type="ARBA" id="ARBA00007072"/>
    </source>
</evidence>
<evidence type="ECO:0000256" key="6">
    <source>
        <dbReference type="ARBA" id="ARBA00022801"/>
    </source>
</evidence>
<keyword evidence="4" id="KW-0964">Secreted</keyword>
<evidence type="ECO:0000256" key="4">
    <source>
        <dbReference type="ARBA" id="ARBA00022525"/>
    </source>
</evidence>
<keyword evidence="6 12" id="KW-0378">Hydrolase</keyword>
<dbReference type="SUPFAM" id="SSF48208">
    <property type="entry name" value="Six-hairpin glycosidases"/>
    <property type="match status" value="1"/>
</dbReference>
<keyword evidence="9 12" id="KW-0119">Carbohydrate metabolism</keyword>
<feature type="chain" id="PRO_5014490456" description="Endoglucanase" evidence="13">
    <location>
        <begin position="27"/>
        <end position="627"/>
    </location>
</feature>
<dbReference type="PANTHER" id="PTHR22298">
    <property type="entry name" value="ENDO-1,4-BETA-GLUCANASE"/>
    <property type="match status" value="1"/>
</dbReference>
<dbReference type="PROSITE" id="PS00592">
    <property type="entry name" value="GH9_2"/>
    <property type="match status" value="1"/>
</dbReference>
<comment type="similarity">
    <text evidence="3 12 13">Belongs to the glycosyl hydrolase 9 (cellulase E) family.</text>
</comment>
<dbReference type="EC" id="3.2.1.4" evidence="13"/>
<dbReference type="FunFam" id="1.50.10.10:FF:000020">
    <property type="entry name" value="Endoglucanase"/>
    <property type="match status" value="1"/>
</dbReference>
<evidence type="ECO:0000256" key="10">
    <source>
        <dbReference type="ARBA" id="ARBA00023295"/>
    </source>
</evidence>
<evidence type="ECO:0000256" key="7">
    <source>
        <dbReference type="ARBA" id="ARBA00023001"/>
    </source>
</evidence>
<keyword evidence="5 13" id="KW-0732">Signal</keyword>
<evidence type="ECO:0000256" key="11">
    <source>
        <dbReference type="ARBA" id="ARBA00023326"/>
    </source>
</evidence>
<evidence type="ECO:0000259" key="14">
    <source>
        <dbReference type="SMART" id="SM01063"/>
    </source>
</evidence>
<dbReference type="SMART" id="SM01063">
    <property type="entry name" value="CBM49"/>
    <property type="match status" value="1"/>
</dbReference>
<dbReference type="Gene3D" id="1.50.10.10">
    <property type="match status" value="1"/>
</dbReference>
<feature type="signal peptide" evidence="13">
    <location>
        <begin position="1"/>
        <end position="26"/>
    </location>
</feature>
<organism evidence="15">
    <name type="scientific">Fagus sylvatica</name>
    <name type="common">Beechnut</name>
    <dbReference type="NCBI Taxonomy" id="28930"/>
    <lineage>
        <taxon>Eukaryota</taxon>
        <taxon>Viridiplantae</taxon>
        <taxon>Streptophyta</taxon>
        <taxon>Embryophyta</taxon>
        <taxon>Tracheophyta</taxon>
        <taxon>Spermatophyta</taxon>
        <taxon>Magnoliopsida</taxon>
        <taxon>eudicotyledons</taxon>
        <taxon>Gunneridae</taxon>
        <taxon>Pentapetalae</taxon>
        <taxon>rosids</taxon>
        <taxon>fabids</taxon>
        <taxon>Fagales</taxon>
        <taxon>Fagaceae</taxon>
        <taxon>Fagus</taxon>
    </lineage>
</organism>
<proteinExistence type="inferred from homology"/>
<dbReference type="GO" id="GO:0005576">
    <property type="term" value="C:extracellular region"/>
    <property type="evidence" value="ECO:0007669"/>
    <property type="project" value="UniProtKB-SubCell"/>
</dbReference>
<keyword evidence="11 12" id="KW-0624">Polysaccharide degradation</keyword>
<sequence length="627" mass="69726">MRKLMFTPCLFLALLVGMLHFEATVATGFNYGDALDKSLMFFEAQRSGKLPSTQRVPWRADSGLKDGFSQGVDLVGGYYDAGDHVKFGLPMAYSVTMLAWGAIEFSKEIRELNQMGHTLWAIRWGTDYFIKAHPQPNVLWGQVGDGASDHYCWERAEDMTTPRNAYKLDANNPGSDLAGETAAALAAASIAFKAYNSSYSNLLLVHAKQLFSFADKFRGLYDDSIPSARQFYTSSGYSDELLWAAAWLYQATNDEYYLKYVVDNAVYLGGTGWAVKEFSWDNKYAGVQILLSKVLLEGKGGAYTNTLKQYQAKADYFACACLQKNDGYNVYKTPGGLLYVREWNNLQYVSSAAFLLTVYSDYLSAANTKLTCPEGLIQPQELLNFAKSQADYILGNNPKWMSYLVGYGPKYPTHVHHRGASIASIQVLHSVVECVQGFEAWYLRPEGNPNVIYGALVGGPNQNDDFSDDQSNYEETEPTLSGNGPLIGLFAKLQGVDGISGHYQTKPPVLYQTTPNTYPPEAPPAPVTQSSNAPVQFLHSITSTWTIEKMTYYRHKVIIKNTSQKPITDLKLVIEKLSGPLWGLSPTNEKNIYELPQWQKVLNPAAECIFVYIQGGPQAKVSVLSYH</sequence>